<evidence type="ECO:0000313" key="2">
    <source>
        <dbReference type="Proteomes" id="UP000266177"/>
    </source>
</evidence>
<dbReference type="Pfam" id="PF03682">
    <property type="entry name" value="UPF0158"/>
    <property type="match status" value="1"/>
</dbReference>
<dbReference type="InterPro" id="IPR005361">
    <property type="entry name" value="UPF0158"/>
</dbReference>
<dbReference type="EMBL" id="QYZD01000005">
    <property type="protein sequence ID" value="RJG24762.1"/>
    <property type="molecule type" value="Genomic_DNA"/>
</dbReference>
<evidence type="ECO:0000313" key="1">
    <source>
        <dbReference type="EMBL" id="RJG24762.1"/>
    </source>
</evidence>
<dbReference type="RefSeq" id="WP_119792440.1">
    <property type="nucleotide sequence ID" value="NZ_QYZD01000005.1"/>
</dbReference>
<name>A0A3A3GJ43_PANTH</name>
<organism evidence="1 2">
    <name type="scientific">Paenibacillus thiaminolyticus</name>
    <name type="common">Bacillus thiaminolyticus</name>
    <dbReference type="NCBI Taxonomy" id="49283"/>
    <lineage>
        <taxon>Bacteria</taxon>
        <taxon>Bacillati</taxon>
        <taxon>Bacillota</taxon>
        <taxon>Bacilli</taxon>
        <taxon>Bacillales</taxon>
        <taxon>Paenibacillaceae</taxon>
        <taxon>Paenibacillus</taxon>
    </lineage>
</organism>
<sequence>MSRKKSRSKHKSRKKRGIKWAECEPLQLDQDENFYLIVGYTAGGAPYGITWEEHEAELEETRKRNNIISNEEAGPIPIIEMRVTQRQWDELVATHDIQMDEMSYFLNVETGEIAMLSDDDPREEDEELRLEIAEGFNEIYYRVPHLDLDERYNQMCQFTLTVPSGKLRTKLEQALSAEHKVLRKFKYALATDESELGRYYAFVEAAGRERVQEWLESIGVRAVVVR</sequence>
<dbReference type="AlphaFoldDB" id="A0A3A3GJ43"/>
<reference evidence="1 2" key="1">
    <citation type="submission" date="2018-09" db="EMBL/GenBank/DDBJ databases">
        <title>Paenibacillus SK2017-BO5.</title>
        <authorList>
            <person name="Piskunova J.V."/>
            <person name="Dubiley S.A."/>
            <person name="Severinov K.V."/>
        </authorList>
    </citation>
    <scope>NUCLEOTIDE SEQUENCE [LARGE SCALE GENOMIC DNA]</scope>
    <source>
        <strain evidence="1 2">BO5</strain>
    </source>
</reference>
<proteinExistence type="predicted"/>
<protein>
    <submittedName>
        <fullName evidence="1">Uncharacterized protein</fullName>
    </submittedName>
</protein>
<comment type="caution">
    <text evidence="1">The sequence shown here is derived from an EMBL/GenBank/DDBJ whole genome shotgun (WGS) entry which is preliminary data.</text>
</comment>
<dbReference type="Proteomes" id="UP000266177">
    <property type="component" value="Unassembled WGS sequence"/>
</dbReference>
<dbReference type="OrthoDB" id="367880at2"/>
<gene>
    <name evidence="1" type="ORF">DQX05_07880</name>
</gene>
<accession>A0A3A3GJ43</accession>